<dbReference type="EC" id="2.3.1.16" evidence="11"/>
<dbReference type="OrthoDB" id="9764892at2"/>
<feature type="active site" description="Proton acceptor" evidence="7">
    <location>
        <position position="414"/>
    </location>
</feature>
<dbReference type="GO" id="GO:0003988">
    <property type="term" value="F:acetyl-CoA C-acyltransferase activity"/>
    <property type="evidence" value="ECO:0007669"/>
    <property type="project" value="UniProtKB-EC"/>
</dbReference>
<dbReference type="InterPro" id="IPR016039">
    <property type="entry name" value="Thiolase-like"/>
</dbReference>
<dbReference type="PROSITE" id="PS00737">
    <property type="entry name" value="THIOLASE_2"/>
    <property type="match status" value="1"/>
</dbReference>
<dbReference type="RefSeq" id="WP_041017053.1">
    <property type="nucleotide sequence ID" value="NZ_CCEJ010000003.1"/>
</dbReference>
<evidence type="ECO:0000256" key="3">
    <source>
        <dbReference type="ARBA" id="ARBA00022679"/>
    </source>
</evidence>
<dbReference type="InterPro" id="IPR002155">
    <property type="entry name" value="Thiolase"/>
</dbReference>
<evidence type="ECO:0000256" key="1">
    <source>
        <dbReference type="ARBA" id="ARBA00010982"/>
    </source>
</evidence>
<dbReference type="PIRSF" id="PIRSF000429">
    <property type="entry name" value="Ac-CoA_Ac_transf"/>
    <property type="match status" value="1"/>
</dbReference>
<evidence type="ECO:0000256" key="5">
    <source>
        <dbReference type="ARBA" id="ARBA00023098"/>
    </source>
</evidence>
<dbReference type="NCBIfam" id="TIGR01930">
    <property type="entry name" value="AcCoA-C-Actrans"/>
    <property type="match status" value="1"/>
</dbReference>
<sequence length="429" mass="45957">MALKKRIAIVDGIRTPFIKANGILKAMEADDLGAYAVKELIARTNINPNEVDELIFGNVLQPPHATNIARVISVKGGLPVSVPAFTVNRNCSSGMEAVVAAANKIELDQADVIIAGGVESMSNFPILVSKAMKEWLMNLSKAKSFWAKLKMLGQLRAAHFKPDIPKISDPLCGLTMGDTAEILSKDFKVTRKEQDLFAFKSQEKAAAARRSGVLAEEIVPIPMPTKYETMIEQDDGIRDDQKLSDLEKLKPVFNTISGTVTAGTSSPITDGAVALLLMSEEKCKELGYKPLGYILDYSWAALDPSRMGLGPAYAISKILDSSGLNLDQIDLIEINEAFASQVLAVQKALASDEFAKKELGKNKAIGTLDMEKLNVNGGALAIGHPLGASGARLILTILKELKRRNKKIGLASLCVGGGQGEAIIVEAAS</sequence>
<feature type="domain" description="Thiolase C-terminal" evidence="10">
    <location>
        <begin position="289"/>
        <end position="426"/>
    </location>
</feature>
<evidence type="ECO:0000256" key="8">
    <source>
        <dbReference type="RuleBase" id="RU003557"/>
    </source>
</evidence>
<evidence type="ECO:0000256" key="2">
    <source>
        <dbReference type="ARBA" id="ARBA00022490"/>
    </source>
</evidence>
<dbReference type="AlphaFoldDB" id="A0A090CYM8"/>
<evidence type="ECO:0000256" key="4">
    <source>
        <dbReference type="ARBA" id="ARBA00022963"/>
    </source>
</evidence>
<reference evidence="11" key="1">
    <citation type="submission" date="2013-12" db="EMBL/GenBank/DDBJ databases">
        <authorList>
            <person name="Linke B."/>
        </authorList>
    </citation>
    <scope>NUCLEOTIDE SEQUENCE [LARGE SCALE GENOMIC DNA]</scope>
    <source>
        <strain evidence="11">CRIB-18</strain>
    </source>
</reference>
<gene>
    <name evidence="11" type="primary">fadI</name>
    <name evidence="11" type="ORF">CSEC_0760</name>
</gene>
<keyword evidence="5" id="KW-0443">Lipid metabolism</keyword>
<dbReference type="Gene3D" id="3.40.47.10">
    <property type="match status" value="1"/>
</dbReference>
<protein>
    <submittedName>
        <fullName evidence="11">3-ketoacyl-CoA thiolase</fullName>
        <ecNumber evidence="11">2.3.1.16</ecNumber>
    </submittedName>
</protein>
<dbReference type="GO" id="GO:0016042">
    <property type="term" value="P:lipid catabolic process"/>
    <property type="evidence" value="ECO:0007669"/>
    <property type="project" value="UniProtKB-KW"/>
</dbReference>
<evidence type="ECO:0000259" key="10">
    <source>
        <dbReference type="Pfam" id="PF02803"/>
    </source>
</evidence>
<dbReference type="FunFam" id="3.40.47.10:FF:000011">
    <property type="entry name" value="3-ketoacyl-CoA thiolase"/>
    <property type="match status" value="1"/>
</dbReference>
<dbReference type="Pfam" id="PF00108">
    <property type="entry name" value="Thiolase_N"/>
    <property type="match status" value="1"/>
</dbReference>
<comment type="caution">
    <text evidence="11">The sequence shown here is derived from an EMBL/GenBank/DDBJ whole genome shotgun (WGS) entry which is preliminary data.</text>
</comment>
<keyword evidence="12" id="KW-1185">Reference proteome</keyword>
<evidence type="ECO:0000313" key="12">
    <source>
        <dbReference type="Proteomes" id="UP000031552"/>
    </source>
</evidence>
<dbReference type="Proteomes" id="UP000031552">
    <property type="component" value="Unassembled WGS sequence"/>
</dbReference>
<keyword evidence="6 8" id="KW-0012">Acyltransferase</keyword>
<dbReference type="SUPFAM" id="SSF53901">
    <property type="entry name" value="Thiolase-like"/>
    <property type="match status" value="2"/>
</dbReference>
<dbReference type="PANTHER" id="PTHR18919:SF107">
    <property type="entry name" value="ACETYL-COA ACETYLTRANSFERASE, CYTOSOLIC"/>
    <property type="match status" value="1"/>
</dbReference>
<dbReference type="InterPro" id="IPR020615">
    <property type="entry name" value="Thiolase_acyl_enz_int_AS"/>
</dbReference>
<dbReference type="InterPro" id="IPR020613">
    <property type="entry name" value="Thiolase_CS"/>
</dbReference>
<dbReference type="InterPro" id="IPR020617">
    <property type="entry name" value="Thiolase_C"/>
</dbReference>
<organism evidence="11 12">
    <name type="scientific">Candidatus Criblamydia sequanensis CRIB-18</name>
    <dbReference type="NCBI Taxonomy" id="1437425"/>
    <lineage>
        <taxon>Bacteria</taxon>
        <taxon>Pseudomonadati</taxon>
        <taxon>Chlamydiota</taxon>
        <taxon>Chlamydiia</taxon>
        <taxon>Parachlamydiales</taxon>
        <taxon>Candidatus Criblamydiaceae</taxon>
        <taxon>Candidatus Criblamydia</taxon>
    </lineage>
</organism>
<keyword evidence="3 8" id="KW-0808">Transferase</keyword>
<evidence type="ECO:0000256" key="7">
    <source>
        <dbReference type="PIRSR" id="PIRSR000429-1"/>
    </source>
</evidence>
<dbReference type="CDD" id="cd00751">
    <property type="entry name" value="thiolase"/>
    <property type="match status" value="1"/>
</dbReference>
<dbReference type="InterPro" id="IPR020610">
    <property type="entry name" value="Thiolase_AS"/>
</dbReference>
<proteinExistence type="inferred from homology"/>
<feature type="active site" description="Proton acceptor" evidence="7">
    <location>
        <position position="384"/>
    </location>
</feature>
<evidence type="ECO:0000313" key="11">
    <source>
        <dbReference type="EMBL" id="CDR33591.1"/>
    </source>
</evidence>
<dbReference type="PROSITE" id="PS00098">
    <property type="entry name" value="THIOLASE_1"/>
    <property type="match status" value="1"/>
</dbReference>
<accession>A0A090CYM8</accession>
<reference evidence="11" key="2">
    <citation type="submission" date="2014-09" db="EMBL/GenBank/DDBJ databases">
        <title>Criblamydia sequanensis harbors a mega-plasmid encoding arsenite resistance.</title>
        <authorList>
            <person name="Bertelli C."/>
            <person name="Goesmann A."/>
            <person name="Greub G."/>
        </authorList>
    </citation>
    <scope>NUCLEOTIDE SEQUENCE [LARGE SCALE GENOMIC DNA]</scope>
    <source>
        <strain evidence="11">CRIB-18</strain>
    </source>
</reference>
<feature type="domain" description="Thiolase N-terminal" evidence="9">
    <location>
        <begin position="7"/>
        <end position="281"/>
    </location>
</feature>
<dbReference type="InterPro" id="IPR020616">
    <property type="entry name" value="Thiolase_N"/>
</dbReference>
<keyword evidence="2" id="KW-0963">Cytoplasm</keyword>
<comment type="similarity">
    <text evidence="1 8">Belongs to the thiolase-like superfamily. Thiolase family.</text>
</comment>
<dbReference type="PANTHER" id="PTHR18919">
    <property type="entry name" value="ACETYL-COA C-ACYLTRANSFERASE"/>
    <property type="match status" value="1"/>
</dbReference>
<evidence type="ECO:0000256" key="6">
    <source>
        <dbReference type="ARBA" id="ARBA00023315"/>
    </source>
</evidence>
<keyword evidence="4" id="KW-0442">Lipid degradation</keyword>
<dbReference type="eggNOG" id="COG0183">
    <property type="taxonomic scope" value="Bacteria"/>
</dbReference>
<name>A0A090CYM8_9BACT</name>
<evidence type="ECO:0000259" key="9">
    <source>
        <dbReference type="Pfam" id="PF00108"/>
    </source>
</evidence>
<dbReference type="EMBL" id="CCEJ010000003">
    <property type="protein sequence ID" value="CDR33591.1"/>
    <property type="molecule type" value="Genomic_DNA"/>
</dbReference>
<dbReference type="Pfam" id="PF02803">
    <property type="entry name" value="Thiolase_C"/>
    <property type="match status" value="1"/>
</dbReference>
<dbReference type="PROSITE" id="PS00099">
    <property type="entry name" value="THIOLASE_3"/>
    <property type="match status" value="1"/>
</dbReference>
<dbReference type="STRING" id="1437425.CSEC_0760"/>
<dbReference type="GO" id="GO:0005829">
    <property type="term" value="C:cytosol"/>
    <property type="evidence" value="ECO:0007669"/>
    <property type="project" value="TreeGrafter"/>
</dbReference>
<feature type="active site" description="Acyl-thioester intermediate" evidence="7">
    <location>
        <position position="91"/>
    </location>
</feature>